<keyword evidence="1" id="KW-0472">Membrane</keyword>
<feature type="transmembrane region" description="Helical" evidence="1">
    <location>
        <begin position="16"/>
        <end position="36"/>
    </location>
</feature>
<protein>
    <submittedName>
        <fullName evidence="2">Preprotein translocase subunit SecE</fullName>
    </submittedName>
</protein>
<dbReference type="Proteomes" id="UP000234661">
    <property type="component" value="Unassembled WGS sequence"/>
</dbReference>
<evidence type="ECO:0000313" key="2">
    <source>
        <dbReference type="EMBL" id="PLM56418.1"/>
    </source>
</evidence>
<evidence type="ECO:0000313" key="3">
    <source>
        <dbReference type="Proteomes" id="UP000234661"/>
    </source>
</evidence>
<reference evidence="2 3" key="2">
    <citation type="submission" date="2018-01" db="EMBL/GenBank/DDBJ databases">
        <title>Genomic study of Klebsiella pneumoniae.</title>
        <authorList>
            <person name="Yang Y."/>
            <person name="Bicalho R."/>
        </authorList>
    </citation>
    <scope>NUCLEOTIDE SEQUENCE [LARGE SCALE GENOMIC DNA]</scope>
    <source>
        <strain evidence="2 3">A2</strain>
    </source>
</reference>
<organism evidence="2 3">
    <name type="scientific">Klebsiella michiganensis</name>
    <dbReference type="NCBI Taxonomy" id="1134687"/>
    <lineage>
        <taxon>Bacteria</taxon>
        <taxon>Pseudomonadati</taxon>
        <taxon>Pseudomonadota</taxon>
        <taxon>Gammaproteobacteria</taxon>
        <taxon>Enterobacterales</taxon>
        <taxon>Enterobacteriaceae</taxon>
        <taxon>Klebsiella/Raoultella group</taxon>
        <taxon>Klebsiella</taxon>
    </lineage>
</organism>
<dbReference type="AlphaFoldDB" id="A0A2J4Z062"/>
<accession>A0A2J4Z062</accession>
<evidence type="ECO:0000256" key="1">
    <source>
        <dbReference type="SAM" id="Phobius"/>
    </source>
</evidence>
<sequence>MSANTEAQGSGRGLEAMKWTIVVVLLVVAIVGNFLYRDIMLAVRALAVVIL</sequence>
<comment type="caution">
    <text evidence="2">The sequence shown here is derived from an EMBL/GenBank/DDBJ whole genome shotgun (WGS) entry which is preliminary data.</text>
</comment>
<gene>
    <name evidence="2" type="primary">secE</name>
    <name evidence="2" type="ORF">CWM85_20960</name>
</gene>
<feature type="non-terminal residue" evidence="2">
    <location>
        <position position="51"/>
    </location>
</feature>
<proteinExistence type="predicted"/>
<reference evidence="2 3" key="1">
    <citation type="submission" date="2017-11" db="EMBL/GenBank/DDBJ databases">
        <authorList>
            <person name="Han C.G."/>
        </authorList>
    </citation>
    <scope>NUCLEOTIDE SEQUENCE [LARGE SCALE GENOMIC DNA]</scope>
    <source>
        <strain evidence="2 3">A2</strain>
    </source>
</reference>
<keyword evidence="1" id="KW-1133">Transmembrane helix</keyword>
<keyword evidence="1" id="KW-0812">Transmembrane</keyword>
<dbReference type="EMBL" id="PIET01000718">
    <property type="protein sequence ID" value="PLM56418.1"/>
    <property type="molecule type" value="Genomic_DNA"/>
</dbReference>
<name>A0A2J4Z062_9ENTR</name>